<feature type="compositionally biased region" description="Low complexity" evidence="2">
    <location>
        <begin position="65"/>
        <end position="86"/>
    </location>
</feature>
<evidence type="ECO:0000313" key="4">
    <source>
        <dbReference type="EMBL" id="KAL1311124.1"/>
    </source>
</evidence>
<protein>
    <recommendedName>
        <fullName evidence="3">C2H2-type domain-containing protein</fullName>
    </recommendedName>
</protein>
<evidence type="ECO:0000313" key="5">
    <source>
        <dbReference type="Proteomes" id="UP001562354"/>
    </source>
</evidence>
<dbReference type="PANTHER" id="PTHR46179:SF26">
    <property type="entry name" value="ZINC FINGER PROTEIN 423 HOMOLOG"/>
    <property type="match status" value="1"/>
</dbReference>
<dbReference type="SUPFAM" id="SSF57667">
    <property type="entry name" value="beta-beta-alpha zinc fingers"/>
    <property type="match status" value="3"/>
</dbReference>
<dbReference type="PROSITE" id="PS50157">
    <property type="entry name" value="ZINC_FINGER_C2H2_2"/>
    <property type="match status" value="6"/>
</dbReference>
<dbReference type="InterPro" id="IPR036236">
    <property type="entry name" value="Znf_C2H2_sf"/>
</dbReference>
<evidence type="ECO:0000256" key="2">
    <source>
        <dbReference type="SAM" id="MobiDB-lite"/>
    </source>
</evidence>
<feature type="domain" description="C2H2-type" evidence="3">
    <location>
        <begin position="93"/>
        <end position="122"/>
    </location>
</feature>
<proteinExistence type="predicted"/>
<dbReference type="PANTHER" id="PTHR46179">
    <property type="entry name" value="ZINC FINGER PROTEIN"/>
    <property type="match status" value="1"/>
</dbReference>
<feature type="domain" description="C2H2-type" evidence="3">
    <location>
        <begin position="185"/>
        <end position="216"/>
    </location>
</feature>
<feature type="compositionally biased region" description="Basic residues" evidence="2">
    <location>
        <begin position="1"/>
        <end position="11"/>
    </location>
</feature>
<dbReference type="SMART" id="SM00355">
    <property type="entry name" value="ZnF_C2H2"/>
    <property type="match status" value="9"/>
</dbReference>
<keyword evidence="1" id="KW-0862">Zinc</keyword>
<organism evidence="4 5">
    <name type="scientific">Neodothiora populina</name>
    <dbReference type="NCBI Taxonomy" id="2781224"/>
    <lineage>
        <taxon>Eukaryota</taxon>
        <taxon>Fungi</taxon>
        <taxon>Dikarya</taxon>
        <taxon>Ascomycota</taxon>
        <taxon>Pezizomycotina</taxon>
        <taxon>Dothideomycetes</taxon>
        <taxon>Dothideomycetidae</taxon>
        <taxon>Dothideales</taxon>
        <taxon>Dothioraceae</taxon>
        <taxon>Neodothiora</taxon>
    </lineage>
</organism>
<reference evidence="4 5" key="1">
    <citation type="submission" date="2024-07" db="EMBL/GenBank/DDBJ databases">
        <title>Draft sequence of the Neodothiora populina.</title>
        <authorList>
            <person name="Drown D.D."/>
            <person name="Schuette U.S."/>
            <person name="Buechlein A.B."/>
            <person name="Rusch D.R."/>
            <person name="Winton L.W."/>
            <person name="Adams G.A."/>
        </authorList>
    </citation>
    <scope>NUCLEOTIDE SEQUENCE [LARGE SCALE GENOMIC DNA]</scope>
    <source>
        <strain evidence="4 5">CPC 39397</strain>
    </source>
</reference>
<keyword evidence="1" id="KW-0479">Metal-binding</keyword>
<dbReference type="PROSITE" id="PS00028">
    <property type="entry name" value="ZINC_FINGER_C2H2_1"/>
    <property type="match status" value="4"/>
</dbReference>
<feature type="domain" description="C2H2-type" evidence="3">
    <location>
        <begin position="154"/>
        <end position="183"/>
    </location>
</feature>
<dbReference type="EMBL" id="JBFMKM010000003">
    <property type="protein sequence ID" value="KAL1311124.1"/>
    <property type="molecule type" value="Genomic_DNA"/>
</dbReference>
<comment type="caution">
    <text evidence="4">The sequence shown here is derived from an EMBL/GenBank/DDBJ whole genome shotgun (WGS) entry which is preliminary data.</text>
</comment>
<dbReference type="GeneID" id="95975030"/>
<dbReference type="InterPro" id="IPR013087">
    <property type="entry name" value="Znf_C2H2_type"/>
</dbReference>
<evidence type="ECO:0000259" key="3">
    <source>
        <dbReference type="PROSITE" id="PS50157"/>
    </source>
</evidence>
<feature type="domain" description="C2H2-type" evidence="3">
    <location>
        <begin position="217"/>
        <end position="253"/>
    </location>
</feature>
<keyword evidence="5" id="KW-1185">Reference proteome</keyword>
<dbReference type="InterPro" id="IPR051061">
    <property type="entry name" value="Zinc_finger_trans_reg"/>
</dbReference>
<name>A0ABR3PPK4_9PEZI</name>
<dbReference type="RefSeq" id="XP_069203973.1">
    <property type="nucleotide sequence ID" value="XM_069340503.1"/>
</dbReference>
<gene>
    <name evidence="4" type="ORF">AAFC00_001327</name>
</gene>
<feature type="domain" description="C2H2-type" evidence="3">
    <location>
        <begin position="123"/>
        <end position="153"/>
    </location>
</feature>
<feature type="domain" description="C2H2-type" evidence="3">
    <location>
        <begin position="328"/>
        <end position="358"/>
    </location>
</feature>
<accession>A0ABR3PPK4</accession>
<dbReference type="Gene3D" id="3.30.160.60">
    <property type="entry name" value="Classic Zinc Finger"/>
    <property type="match status" value="6"/>
</dbReference>
<dbReference type="Pfam" id="PF00096">
    <property type="entry name" value="zf-C2H2"/>
    <property type="match status" value="2"/>
</dbReference>
<evidence type="ECO:0000256" key="1">
    <source>
        <dbReference type="PROSITE-ProRule" id="PRU00042"/>
    </source>
</evidence>
<feature type="region of interest" description="Disordered" evidence="2">
    <location>
        <begin position="1"/>
        <end position="89"/>
    </location>
</feature>
<feature type="compositionally biased region" description="Basic and acidic residues" evidence="2">
    <location>
        <begin position="48"/>
        <end position="60"/>
    </location>
</feature>
<dbReference type="Proteomes" id="UP001562354">
    <property type="component" value="Unassembled WGS sequence"/>
</dbReference>
<feature type="compositionally biased region" description="Low complexity" evidence="2">
    <location>
        <begin position="34"/>
        <end position="47"/>
    </location>
</feature>
<keyword evidence="1" id="KW-0863">Zinc-finger</keyword>
<sequence length="532" mass="59855">MAVFGRSKRKATCSGGSLPSKRSRVDGNYEIEGDSSYGLPSGSGSPSDGEHSDMEAEVDHGNLMTARSTPRTSTQPSTPPTTTSAGRSREKRYVCEFPDCGKAYTRPVRLAEHQRSHTNERPFVCTHEGCDKSFLRESHLKHHIKAKHDDVRDYLCDHLGCDKAFHTGTRLREHKKIHDKVKQEFKCQSFPPCDQEFRKQETLDRHIQLVHLNEKPFVCDYLMPETGMSCGARFKTSTHLIGHKDREHSGKRFWCKICSPEMAELDPRLNPDVFETAVGFPTYTEMQQHVKLAHPPTCDQCGHVCASNRDLKAHIDIQHGALDSRRTFMCDHPDCGRGFTKKGNLDVHKRNVHAKQKQFVCGAFEIKPCTRVPYWDGRGACGRACGTKASLEEHVRTQHLHLPRSTRKSKNVKTESMDYAGFSMEPPQAAQSNALAMLTGIGYDSRRSIACVEAQCPYRMQRYYDLEVHLKAAHGYSATEAIDIVKEQEALSGGDFWVGGDPTDLADAELAQRLQALDPADTLQDSWMVDDY</sequence>